<feature type="region of interest" description="Disordered" evidence="1">
    <location>
        <begin position="1"/>
        <end position="20"/>
    </location>
</feature>
<name>A0A017HJM3_9RHOB</name>
<accession>A0A017HJM3</accession>
<evidence type="ECO:0000313" key="3">
    <source>
        <dbReference type="Proteomes" id="UP000019666"/>
    </source>
</evidence>
<gene>
    <name evidence="2" type="ORF">Rumeso_04058</name>
</gene>
<dbReference type="STRING" id="442562.Rumeso_04058"/>
<reference evidence="2 3" key="1">
    <citation type="submission" date="2013-02" db="EMBL/GenBank/DDBJ databases">
        <authorList>
            <person name="Fiebig A."/>
            <person name="Goeker M."/>
            <person name="Klenk H.-P.P."/>
        </authorList>
    </citation>
    <scope>NUCLEOTIDE SEQUENCE [LARGE SCALE GENOMIC DNA]</scope>
    <source>
        <strain evidence="2 3">DSM 19309</strain>
    </source>
</reference>
<protein>
    <submittedName>
        <fullName evidence="2">Uncharacterized protein</fullName>
    </submittedName>
</protein>
<keyword evidence="3" id="KW-1185">Reference proteome</keyword>
<dbReference type="EMBL" id="AOSK01000116">
    <property type="protein sequence ID" value="EYD74373.1"/>
    <property type="molecule type" value="Genomic_DNA"/>
</dbReference>
<dbReference type="RefSeq" id="WP_051521238.1">
    <property type="nucleotide sequence ID" value="NZ_KK088571.1"/>
</dbReference>
<dbReference type="HOGENOM" id="CLU_1894652_0_0_5"/>
<comment type="caution">
    <text evidence="2">The sequence shown here is derived from an EMBL/GenBank/DDBJ whole genome shotgun (WGS) entry which is preliminary data.</text>
</comment>
<sequence length="162" mass="17701">MSDDPEADRPAGTPPSHAEQRLRQANLRLRADLLREMPVLDVGGRMGRPHQAGVGVGATEGVGSDVDPAQSLWAWLDERRLFGVEWKSRVLVSVFQLDASGQPRAVVGEILTLLPQDMTAWQVAFWFASANGWLGGDYPCERLDDRDAVLLAARRLAEGTIG</sequence>
<evidence type="ECO:0000313" key="2">
    <source>
        <dbReference type="EMBL" id="EYD74373.1"/>
    </source>
</evidence>
<organism evidence="2 3">
    <name type="scientific">Rubellimicrobium mesophilum DSM 19309</name>
    <dbReference type="NCBI Taxonomy" id="442562"/>
    <lineage>
        <taxon>Bacteria</taxon>
        <taxon>Pseudomonadati</taxon>
        <taxon>Pseudomonadota</taxon>
        <taxon>Alphaproteobacteria</taxon>
        <taxon>Rhodobacterales</taxon>
        <taxon>Roseobacteraceae</taxon>
        <taxon>Rubellimicrobium</taxon>
    </lineage>
</organism>
<evidence type="ECO:0000256" key="1">
    <source>
        <dbReference type="SAM" id="MobiDB-lite"/>
    </source>
</evidence>
<proteinExistence type="predicted"/>
<dbReference type="AlphaFoldDB" id="A0A017HJM3"/>
<dbReference type="OrthoDB" id="111944at2"/>
<dbReference type="Proteomes" id="UP000019666">
    <property type="component" value="Unassembled WGS sequence"/>
</dbReference>